<dbReference type="NCBIfam" id="TIGR04183">
    <property type="entry name" value="Por_Secre_tail"/>
    <property type="match status" value="1"/>
</dbReference>
<feature type="domain" description="Secretion system C-terminal sorting" evidence="1">
    <location>
        <begin position="89"/>
        <end position="168"/>
    </location>
</feature>
<evidence type="ECO:0000313" key="2">
    <source>
        <dbReference type="EMBL" id="SVA56879.1"/>
    </source>
</evidence>
<proteinExistence type="predicted"/>
<dbReference type="Pfam" id="PF18962">
    <property type="entry name" value="Por_Secre_tail"/>
    <property type="match status" value="1"/>
</dbReference>
<gene>
    <name evidence="2" type="ORF">METZ01_LOCUS109733</name>
</gene>
<dbReference type="EMBL" id="UINC01013120">
    <property type="protein sequence ID" value="SVA56879.1"/>
    <property type="molecule type" value="Genomic_DNA"/>
</dbReference>
<dbReference type="AlphaFoldDB" id="A0A381WWF6"/>
<name>A0A381WWF6_9ZZZZ</name>
<protein>
    <recommendedName>
        <fullName evidence="1">Secretion system C-terminal sorting domain-containing protein</fullName>
    </recommendedName>
</protein>
<sequence length="172" mass="19323">MMRALLIISILFKFLFAQETIIKQSTISSGAINVSGQSTNLMGTVGQTFSGKLNSDNTYLSTGIWGSISYAVLHIDEELPIEFSISKAYPNPFNPTVNIDIAIPEKAIVKIKIYDLLGKLVFSYNQDFSNSGKYSFQWHGMNNYNQPISSGIYMVSIEHQTKIYNQKITYLK</sequence>
<evidence type="ECO:0000259" key="1">
    <source>
        <dbReference type="Pfam" id="PF18962"/>
    </source>
</evidence>
<dbReference type="InterPro" id="IPR026444">
    <property type="entry name" value="Secre_tail"/>
</dbReference>
<dbReference type="Gene3D" id="2.60.40.4070">
    <property type="match status" value="1"/>
</dbReference>
<accession>A0A381WWF6</accession>
<organism evidence="2">
    <name type="scientific">marine metagenome</name>
    <dbReference type="NCBI Taxonomy" id="408172"/>
    <lineage>
        <taxon>unclassified sequences</taxon>
        <taxon>metagenomes</taxon>
        <taxon>ecological metagenomes</taxon>
    </lineage>
</organism>
<reference evidence="2" key="1">
    <citation type="submission" date="2018-05" db="EMBL/GenBank/DDBJ databases">
        <authorList>
            <person name="Lanie J.A."/>
            <person name="Ng W.-L."/>
            <person name="Kazmierczak K.M."/>
            <person name="Andrzejewski T.M."/>
            <person name="Davidsen T.M."/>
            <person name="Wayne K.J."/>
            <person name="Tettelin H."/>
            <person name="Glass J.I."/>
            <person name="Rusch D."/>
            <person name="Podicherti R."/>
            <person name="Tsui H.-C.T."/>
            <person name="Winkler M.E."/>
        </authorList>
    </citation>
    <scope>NUCLEOTIDE SEQUENCE</scope>
</reference>